<protein>
    <recommendedName>
        <fullName evidence="1">holo-[acyl-carrier-protein] synthase</fullName>
        <ecNumber evidence="1">2.7.8.7</ecNumber>
    </recommendedName>
</protein>
<dbReference type="OrthoDB" id="26719at2759"/>
<dbReference type="Pfam" id="PF22624">
    <property type="entry name" value="AASDHPPT_N"/>
    <property type="match status" value="1"/>
</dbReference>
<dbReference type="Proteomes" id="UP000007797">
    <property type="component" value="Unassembled WGS sequence"/>
</dbReference>
<dbReference type="STRING" id="1054147.F4PT22"/>
<keyword evidence="2 5" id="KW-0808">Transferase</keyword>
<dbReference type="SUPFAM" id="SSF56214">
    <property type="entry name" value="4'-phosphopantetheinyl transferase"/>
    <property type="match status" value="2"/>
</dbReference>
<dbReference type="InterPro" id="IPR050559">
    <property type="entry name" value="P-Pant_transferase_sf"/>
</dbReference>
<dbReference type="OMA" id="IHWCLKE"/>
<dbReference type="GO" id="GO:0019878">
    <property type="term" value="P:lysine biosynthetic process via aminoadipic acid"/>
    <property type="evidence" value="ECO:0007669"/>
    <property type="project" value="TreeGrafter"/>
</dbReference>
<accession>F4PT22</accession>
<feature type="domain" description="4'-phosphopantetheinyl transferase" evidence="3">
    <location>
        <begin position="130"/>
        <end position="242"/>
    </location>
</feature>
<dbReference type="GO" id="GO:0005829">
    <property type="term" value="C:cytosol"/>
    <property type="evidence" value="ECO:0007669"/>
    <property type="project" value="TreeGrafter"/>
</dbReference>
<dbReference type="RefSeq" id="XP_004359448.1">
    <property type="nucleotide sequence ID" value="XM_004359391.1"/>
</dbReference>
<evidence type="ECO:0000259" key="4">
    <source>
        <dbReference type="Pfam" id="PF22624"/>
    </source>
</evidence>
<dbReference type="PANTHER" id="PTHR12215:SF10">
    <property type="entry name" value="L-AMINOADIPATE-SEMIALDEHYDE DEHYDROGENASE-PHOSPHOPANTETHEINYL TRANSFERASE"/>
    <property type="match status" value="1"/>
</dbReference>
<keyword evidence="6" id="KW-1185">Reference proteome</keyword>
<dbReference type="Pfam" id="PF01648">
    <property type="entry name" value="ACPS"/>
    <property type="match status" value="1"/>
</dbReference>
<evidence type="ECO:0000256" key="2">
    <source>
        <dbReference type="ARBA" id="ARBA00022679"/>
    </source>
</evidence>
<dbReference type="Gene3D" id="3.90.470.20">
    <property type="entry name" value="4'-phosphopantetheinyl transferase domain"/>
    <property type="match status" value="2"/>
</dbReference>
<dbReference type="GO" id="GO:0008897">
    <property type="term" value="F:holo-[acyl-carrier-protein] synthase activity"/>
    <property type="evidence" value="ECO:0007669"/>
    <property type="project" value="UniProtKB-EC"/>
</dbReference>
<dbReference type="AlphaFoldDB" id="F4PT22"/>
<feature type="domain" description="4'-phosphopantetheinyl transferase N-terminal" evidence="4">
    <location>
        <begin position="11"/>
        <end position="123"/>
    </location>
</feature>
<name>F4PT22_CACFS</name>
<reference evidence="6" key="1">
    <citation type="journal article" date="2011" name="Genome Res.">
        <title>Phylogeny-wide analysis of social amoeba genomes highlights ancient origins for complex intercellular communication.</title>
        <authorList>
            <person name="Heidel A.J."/>
            <person name="Lawal H.M."/>
            <person name="Felder M."/>
            <person name="Schilde C."/>
            <person name="Helps N.R."/>
            <person name="Tunggal B."/>
            <person name="Rivero F."/>
            <person name="John U."/>
            <person name="Schleicher M."/>
            <person name="Eichinger L."/>
            <person name="Platzer M."/>
            <person name="Noegel A.A."/>
            <person name="Schaap P."/>
            <person name="Gloeckner G."/>
        </authorList>
    </citation>
    <scope>NUCLEOTIDE SEQUENCE [LARGE SCALE GENOMIC DNA]</scope>
    <source>
        <strain evidence="6">SH3</strain>
    </source>
</reference>
<organism evidence="5 6">
    <name type="scientific">Cavenderia fasciculata</name>
    <name type="common">Slime mold</name>
    <name type="synonym">Dictyostelium fasciculatum</name>
    <dbReference type="NCBI Taxonomy" id="261658"/>
    <lineage>
        <taxon>Eukaryota</taxon>
        <taxon>Amoebozoa</taxon>
        <taxon>Evosea</taxon>
        <taxon>Eumycetozoa</taxon>
        <taxon>Dictyostelia</taxon>
        <taxon>Acytosteliales</taxon>
        <taxon>Cavenderiaceae</taxon>
        <taxon>Cavenderia</taxon>
    </lineage>
</organism>
<evidence type="ECO:0000259" key="3">
    <source>
        <dbReference type="Pfam" id="PF01648"/>
    </source>
</evidence>
<dbReference type="GeneID" id="14873686"/>
<evidence type="ECO:0000256" key="1">
    <source>
        <dbReference type="ARBA" id="ARBA00013172"/>
    </source>
</evidence>
<dbReference type="InterPro" id="IPR037143">
    <property type="entry name" value="4-PPantetheinyl_Trfase_dom_sf"/>
</dbReference>
<evidence type="ECO:0000313" key="6">
    <source>
        <dbReference type="Proteomes" id="UP000007797"/>
    </source>
</evidence>
<dbReference type="InterPro" id="IPR055066">
    <property type="entry name" value="AASDHPPT_N"/>
</dbReference>
<evidence type="ECO:0000313" key="5">
    <source>
        <dbReference type="EMBL" id="EGG21598.1"/>
    </source>
</evidence>
<dbReference type="EMBL" id="GL883010">
    <property type="protein sequence ID" value="EGG21598.1"/>
    <property type="molecule type" value="Genomic_DNA"/>
</dbReference>
<proteinExistence type="predicted"/>
<dbReference type="EC" id="2.7.8.7" evidence="1"/>
<dbReference type="PANTHER" id="PTHR12215">
    <property type="entry name" value="PHOSPHOPANTETHEINE TRANSFERASE"/>
    <property type="match status" value="1"/>
</dbReference>
<dbReference type="InterPro" id="IPR008278">
    <property type="entry name" value="4-PPantetheinyl_Trfase_dom"/>
</dbReference>
<sequence length="291" mass="33725">MTFNLSCKWRDWNPSEECWKQCLNILGNKEEVDRIMAFKRPSPTVKGAWVTGKDNDSAKASMCGRLLMLWVASKTFSKPPSHFTFKRDANEKPFIVGYDNSTKENTIHFNVSHDGDYTIITSSNDTSIQSIGIDIMKNQPPKGQSIEEFFKTMKSCFTEFEWNNIKSQTTESKRLEHFYRHWCLKESYIKADGIGLQLGLQTMEFTLDDDFKTATLKLHAKPTPNPCQFILANIDDHFVAYCIMTSKTAVTDQQQQQQQHYQLHLNNIQTITPLDLCQRLEEMNNQQQQQQ</sequence>
<dbReference type="KEGG" id="dfa:DFA_01484"/>
<dbReference type="FunFam" id="3.90.470.20:FF:000003">
    <property type="entry name" value="L-aminoadipate-semialdehyde dehydrogenase-phosphopantetheinyl transferase"/>
    <property type="match status" value="1"/>
</dbReference>
<gene>
    <name evidence="5" type="ORF">DFA_01484</name>
</gene>
<dbReference type="GO" id="GO:0000287">
    <property type="term" value="F:magnesium ion binding"/>
    <property type="evidence" value="ECO:0007669"/>
    <property type="project" value="InterPro"/>
</dbReference>